<protein>
    <submittedName>
        <fullName evidence="9">Cell division protein</fullName>
    </submittedName>
</protein>
<evidence type="ECO:0000313" key="10">
    <source>
        <dbReference type="Proteomes" id="UP000297891"/>
    </source>
</evidence>
<evidence type="ECO:0000256" key="4">
    <source>
        <dbReference type="ARBA" id="ARBA00022692"/>
    </source>
</evidence>
<keyword evidence="1" id="KW-1003">Cell membrane</keyword>
<evidence type="ECO:0000256" key="3">
    <source>
        <dbReference type="ARBA" id="ARBA00022618"/>
    </source>
</evidence>
<evidence type="ECO:0000259" key="8">
    <source>
        <dbReference type="Pfam" id="PF03799"/>
    </source>
</evidence>
<feature type="domain" description="Cell division protein FtsQ/DivIB C-terminal" evidence="8">
    <location>
        <begin position="117"/>
        <end position="236"/>
    </location>
</feature>
<dbReference type="AlphaFoldDB" id="A0A2M9Y4J5"/>
<comment type="caution">
    <text evidence="9">The sequence shown here is derived from an EMBL/GenBank/DDBJ whole genome shotgun (WGS) entry which is preliminary data.</text>
</comment>
<keyword evidence="3 9" id="KW-0132">Cell division</keyword>
<dbReference type="PANTHER" id="PTHR35851">
    <property type="entry name" value="CELL DIVISION PROTEIN FTSQ"/>
    <property type="match status" value="1"/>
</dbReference>
<dbReference type="GO" id="GO:0090529">
    <property type="term" value="P:cell septum assembly"/>
    <property type="evidence" value="ECO:0007669"/>
    <property type="project" value="InterPro"/>
</dbReference>
<dbReference type="OrthoDB" id="321755at2"/>
<evidence type="ECO:0000256" key="7">
    <source>
        <dbReference type="SAM" id="Phobius"/>
    </source>
</evidence>
<keyword evidence="4 7" id="KW-0812">Transmembrane</keyword>
<dbReference type="InterPro" id="IPR026579">
    <property type="entry name" value="FtsQ"/>
</dbReference>
<dbReference type="EMBL" id="RQFP01000001">
    <property type="protein sequence ID" value="TGK96410.1"/>
    <property type="molecule type" value="Genomic_DNA"/>
</dbReference>
<dbReference type="InterPro" id="IPR005548">
    <property type="entry name" value="Cell_div_FtsQ/DivIB_C"/>
</dbReference>
<proteinExistence type="predicted"/>
<keyword evidence="6" id="KW-0131">Cell cycle</keyword>
<dbReference type="Proteomes" id="UP000297891">
    <property type="component" value="Unassembled WGS sequence"/>
</dbReference>
<name>A0A2M9Y4J5_9LEPT</name>
<keyword evidence="5 7" id="KW-1133">Transmembrane helix</keyword>
<dbReference type="PANTHER" id="PTHR35851:SF1">
    <property type="entry name" value="CELL DIVISION PROTEIN FTSQ"/>
    <property type="match status" value="1"/>
</dbReference>
<dbReference type="Pfam" id="PF03799">
    <property type="entry name" value="FtsQ_DivIB_C"/>
    <property type="match status" value="1"/>
</dbReference>
<keyword evidence="7" id="KW-0472">Membrane</keyword>
<evidence type="ECO:0000256" key="2">
    <source>
        <dbReference type="ARBA" id="ARBA00022519"/>
    </source>
</evidence>
<organism evidence="9 10">
    <name type="scientific">Leptospira brenneri</name>
    <dbReference type="NCBI Taxonomy" id="2023182"/>
    <lineage>
        <taxon>Bacteria</taxon>
        <taxon>Pseudomonadati</taxon>
        <taxon>Spirochaetota</taxon>
        <taxon>Spirochaetia</taxon>
        <taxon>Leptospirales</taxon>
        <taxon>Leptospiraceae</taxon>
        <taxon>Leptospira</taxon>
    </lineage>
</organism>
<evidence type="ECO:0000313" key="9">
    <source>
        <dbReference type="EMBL" id="TGK96410.1"/>
    </source>
</evidence>
<dbReference type="RefSeq" id="WP_100789598.1">
    <property type="nucleotide sequence ID" value="NZ_NPDQ01000002.1"/>
</dbReference>
<sequence>MVDTPQEIKEKRFGRVVPFLLVFVGLLALGLVFRWGRPVKPVDRLEWEGLVALSPPLVLRYLEVDPESPKIGDWKDWEKKLSNHPRIRKVRITRDPDGFLIINIQEKVAEFVIHVENSLYEVSEDLEILSRDHVLADHLIVISGQFTVGENKLEGRQIFDITKEMRHALSLYPTLKSRISELVAERDGNFTMYLKSPNSIKVYLGDKLELNIFRKLYASLAYMEAESVKAVSIDLRGEDAIYH</sequence>
<gene>
    <name evidence="9" type="ORF">EHQ30_07340</name>
</gene>
<feature type="transmembrane region" description="Helical" evidence="7">
    <location>
        <begin position="16"/>
        <end position="36"/>
    </location>
</feature>
<accession>A0A2M9Y4J5</accession>
<keyword evidence="2" id="KW-0997">Cell inner membrane</keyword>
<reference evidence="9" key="1">
    <citation type="journal article" date="2019" name="PLoS Negl. Trop. Dis.">
        <title>Revisiting the worldwide diversity of Leptospira species in the environment.</title>
        <authorList>
            <person name="Vincent A.T."/>
            <person name="Schiettekatte O."/>
            <person name="Bourhy P."/>
            <person name="Veyrier F.J."/>
            <person name="Picardeau M."/>
        </authorList>
    </citation>
    <scope>NUCLEOTIDE SEQUENCE [LARGE SCALE GENOMIC DNA]</scope>
    <source>
        <strain evidence="9">201800277</strain>
    </source>
</reference>
<keyword evidence="10" id="KW-1185">Reference proteome</keyword>
<evidence type="ECO:0000256" key="5">
    <source>
        <dbReference type="ARBA" id="ARBA00022989"/>
    </source>
</evidence>
<evidence type="ECO:0000256" key="6">
    <source>
        <dbReference type="ARBA" id="ARBA00023306"/>
    </source>
</evidence>
<evidence type="ECO:0000256" key="1">
    <source>
        <dbReference type="ARBA" id="ARBA00022475"/>
    </source>
</evidence>